<feature type="region of interest" description="Disordered" evidence="1">
    <location>
        <begin position="52"/>
        <end position="101"/>
    </location>
</feature>
<reference evidence="2 3" key="1">
    <citation type="submission" date="2014-11" db="EMBL/GenBank/DDBJ databases">
        <authorList>
            <person name="Zhu J."/>
            <person name="Qi W."/>
            <person name="Song R."/>
        </authorList>
    </citation>
    <scope>NUCLEOTIDE SEQUENCE [LARGE SCALE GENOMIC DNA]</scope>
</reference>
<organism evidence="2 3">
    <name type="scientific">Vitrella brassicaformis (strain CCMP3155)</name>
    <dbReference type="NCBI Taxonomy" id="1169540"/>
    <lineage>
        <taxon>Eukaryota</taxon>
        <taxon>Sar</taxon>
        <taxon>Alveolata</taxon>
        <taxon>Colpodellida</taxon>
        <taxon>Vitrellaceae</taxon>
        <taxon>Vitrella</taxon>
    </lineage>
</organism>
<evidence type="ECO:0000313" key="3">
    <source>
        <dbReference type="Proteomes" id="UP000041254"/>
    </source>
</evidence>
<dbReference type="OrthoDB" id="258392at2759"/>
<gene>
    <name evidence="2" type="ORF">Vbra_6318</name>
</gene>
<dbReference type="EMBL" id="CDMY01000724">
    <property type="protein sequence ID" value="CEM31535.1"/>
    <property type="molecule type" value="Genomic_DNA"/>
</dbReference>
<evidence type="ECO:0000313" key="2">
    <source>
        <dbReference type="EMBL" id="CEM31535.1"/>
    </source>
</evidence>
<dbReference type="Proteomes" id="UP000041254">
    <property type="component" value="Unassembled WGS sequence"/>
</dbReference>
<accession>A0A0G4GMV1</accession>
<protein>
    <submittedName>
        <fullName evidence="2">Uncharacterized protein</fullName>
    </submittedName>
</protein>
<evidence type="ECO:0000256" key="1">
    <source>
        <dbReference type="SAM" id="MobiDB-lite"/>
    </source>
</evidence>
<sequence length="101" mass="11741">MRCPCIDYPIALTDVRKGYLPTASTIVWELHKDEGDTEPHIKTFIWWPTQERGEKERSIGKDNPLLMQTVKPQRGGDPKRMQRHQVSPVDDTGDMKRTFFS</sequence>
<dbReference type="VEuPathDB" id="CryptoDB:Vbra_6318"/>
<dbReference type="InParanoid" id="A0A0G4GMV1"/>
<proteinExistence type="predicted"/>
<keyword evidence="3" id="KW-1185">Reference proteome</keyword>
<name>A0A0G4GMV1_VITBC</name>
<dbReference type="PhylomeDB" id="A0A0G4GMV1"/>
<dbReference type="AlphaFoldDB" id="A0A0G4GMV1"/>